<proteinExistence type="predicted"/>
<dbReference type="GO" id="GO:0016342">
    <property type="term" value="C:catenin complex"/>
    <property type="evidence" value="ECO:0007669"/>
    <property type="project" value="TreeGrafter"/>
</dbReference>
<evidence type="ECO:0000259" key="5">
    <source>
        <dbReference type="PROSITE" id="PS50268"/>
    </source>
</evidence>
<dbReference type="OrthoDB" id="220114at2"/>
<comment type="subcellular location">
    <subcellularLocation>
        <location evidence="1">Membrane</location>
    </subcellularLocation>
</comment>
<feature type="non-terminal residue" evidence="6">
    <location>
        <position position="1"/>
    </location>
</feature>
<dbReference type="Gene3D" id="2.60.40.10">
    <property type="entry name" value="Immunoglobulins"/>
    <property type="match status" value="1"/>
</dbReference>
<evidence type="ECO:0000256" key="3">
    <source>
        <dbReference type="ARBA" id="ARBA00022837"/>
    </source>
</evidence>
<dbReference type="Pfam" id="PF17963">
    <property type="entry name" value="Big_9"/>
    <property type="match status" value="3"/>
</dbReference>
<keyword evidence="7" id="KW-1185">Reference proteome</keyword>
<dbReference type="Gene3D" id="2.60.40.60">
    <property type="entry name" value="Cadherins"/>
    <property type="match status" value="1"/>
</dbReference>
<keyword evidence="3" id="KW-0106">Calcium</keyword>
<evidence type="ECO:0000256" key="1">
    <source>
        <dbReference type="ARBA" id="ARBA00004370"/>
    </source>
</evidence>
<dbReference type="CDD" id="cd11304">
    <property type="entry name" value="Cadherin_repeat"/>
    <property type="match status" value="1"/>
</dbReference>
<dbReference type="Pfam" id="PF05345">
    <property type="entry name" value="He_PIG"/>
    <property type="match status" value="1"/>
</dbReference>
<evidence type="ECO:0000256" key="4">
    <source>
        <dbReference type="ARBA" id="ARBA00023136"/>
    </source>
</evidence>
<dbReference type="GO" id="GO:0045296">
    <property type="term" value="F:cadherin binding"/>
    <property type="evidence" value="ECO:0007669"/>
    <property type="project" value="TreeGrafter"/>
</dbReference>
<evidence type="ECO:0000313" key="6">
    <source>
        <dbReference type="EMBL" id="TCO36080.1"/>
    </source>
</evidence>
<dbReference type="Gene3D" id="2.60.40.3440">
    <property type="match status" value="1"/>
</dbReference>
<dbReference type="RefSeq" id="WP_132000105.1">
    <property type="nucleotide sequence ID" value="NZ_SLWQ01000014.1"/>
</dbReference>
<dbReference type="GO" id="GO:0007156">
    <property type="term" value="P:homophilic cell adhesion via plasma membrane adhesion molecules"/>
    <property type="evidence" value="ECO:0007669"/>
    <property type="project" value="InterPro"/>
</dbReference>
<dbReference type="PANTHER" id="PTHR24027">
    <property type="entry name" value="CADHERIN-23"/>
    <property type="match status" value="1"/>
</dbReference>
<name>A0A4V2S1C1_9GAMM</name>
<evidence type="ECO:0000313" key="7">
    <source>
        <dbReference type="Proteomes" id="UP000294862"/>
    </source>
</evidence>
<dbReference type="InterPro" id="IPR013783">
    <property type="entry name" value="Ig-like_fold"/>
</dbReference>
<dbReference type="Pfam" id="PF00028">
    <property type="entry name" value="Cadherin"/>
    <property type="match status" value="1"/>
</dbReference>
<dbReference type="NCBIfam" id="NF012211">
    <property type="entry name" value="tand_rpt_95"/>
    <property type="match status" value="3"/>
</dbReference>
<dbReference type="InterPro" id="IPR002126">
    <property type="entry name" value="Cadherin-like_dom"/>
</dbReference>
<dbReference type="GO" id="GO:0008013">
    <property type="term" value="F:beta-catenin binding"/>
    <property type="evidence" value="ECO:0007669"/>
    <property type="project" value="TreeGrafter"/>
</dbReference>
<organism evidence="6 7">
    <name type="scientific">Dokdonella fugitiva</name>
    <dbReference type="NCBI Taxonomy" id="328517"/>
    <lineage>
        <taxon>Bacteria</taxon>
        <taxon>Pseudomonadati</taxon>
        <taxon>Pseudomonadota</taxon>
        <taxon>Gammaproteobacteria</taxon>
        <taxon>Lysobacterales</taxon>
        <taxon>Rhodanobacteraceae</taxon>
        <taxon>Dokdonella</taxon>
    </lineage>
</organism>
<dbReference type="SUPFAM" id="SSF49313">
    <property type="entry name" value="Cadherin-like"/>
    <property type="match status" value="2"/>
</dbReference>
<dbReference type="AlphaFoldDB" id="A0A4V2S1C1"/>
<dbReference type="Proteomes" id="UP000294862">
    <property type="component" value="Unassembled WGS sequence"/>
</dbReference>
<sequence length="482" mass="48910">AGNTNGAFAIDPATGALTVAAALDYETQSSYVLTIEVSDGALSGTGTVTVNVTDVVGGPGVENMAPVAIDDAIQLEPLGTATTLTGGAASVLWNDLDPDAGETASLTVTMAVAPTAGTLTLNPDGTFLYANTVDAGADSFEYEVCDAHAACNVGIVSITITTGAQNRLPAVVDDAMQVAPLGTQTILTGDLASVLQNDFDPDGDALSAKLLVAPTAGMVVLATDGTFSYTHTVAMATSDAFWYQACDVHGACMPGRVSIVIGADVINQLPLAMNDTTVTLAPGGTADTLADGETSVLANDSDPDEGETATLTATLISQPSKGEVALNQNGTFSYTHDIAASVGDDSFWYEACDIHGACSAAKVSITITADAPEVSCQLDPQIHTVGDAVDLDLSRLFVAPNGQALAYSIAGLPASLSVDPTTGWLSGVLGEGDASLTPYTAIFIATTVPDGVSASESVSFAVFPEGEVVFRDGFDLPPQHCQ</sequence>
<gene>
    <name evidence="6" type="ORF">EV148_1141</name>
</gene>
<comment type="caution">
    <text evidence="6">The sequence shown here is derived from an EMBL/GenBank/DDBJ whole genome shotgun (WGS) entry which is preliminary data.</text>
</comment>
<dbReference type="SMART" id="SM00112">
    <property type="entry name" value="CA"/>
    <property type="match status" value="1"/>
</dbReference>
<dbReference type="PROSITE" id="PS50268">
    <property type="entry name" value="CADHERIN_2"/>
    <property type="match status" value="1"/>
</dbReference>
<accession>A0A4V2S1C1</accession>
<dbReference type="GO" id="GO:0016477">
    <property type="term" value="P:cell migration"/>
    <property type="evidence" value="ECO:0007669"/>
    <property type="project" value="TreeGrafter"/>
</dbReference>
<dbReference type="GO" id="GO:0005509">
    <property type="term" value="F:calcium ion binding"/>
    <property type="evidence" value="ECO:0007669"/>
    <property type="project" value="InterPro"/>
</dbReference>
<dbReference type="InterPro" id="IPR015919">
    <property type="entry name" value="Cadherin-like_sf"/>
</dbReference>
<evidence type="ECO:0000256" key="2">
    <source>
        <dbReference type="ARBA" id="ARBA00022737"/>
    </source>
</evidence>
<dbReference type="PANTHER" id="PTHR24027:SF438">
    <property type="entry name" value="CADHERIN 23"/>
    <property type="match status" value="1"/>
</dbReference>
<reference evidence="6 7" key="1">
    <citation type="journal article" date="2015" name="Stand. Genomic Sci.">
        <title>Genomic Encyclopedia of Bacterial and Archaeal Type Strains, Phase III: the genomes of soil and plant-associated and newly described type strains.</title>
        <authorList>
            <person name="Whitman W.B."/>
            <person name="Woyke T."/>
            <person name="Klenk H.P."/>
            <person name="Zhou Y."/>
            <person name="Lilburn T.G."/>
            <person name="Beck B.J."/>
            <person name="De Vos P."/>
            <person name="Vandamme P."/>
            <person name="Eisen J.A."/>
            <person name="Garrity G."/>
            <person name="Hugenholtz P."/>
            <person name="Kyrpides N.C."/>
        </authorList>
    </citation>
    <scope>NUCLEOTIDE SEQUENCE [LARGE SCALE GENOMIC DNA]</scope>
    <source>
        <strain evidence="6 7">A3</strain>
    </source>
</reference>
<feature type="domain" description="Cadherin" evidence="5">
    <location>
        <begin position="8"/>
        <end position="68"/>
    </location>
</feature>
<protein>
    <submittedName>
        <fullName evidence="6">Cadherin domain-containing protein</fullName>
    </submittedName>
</protein>
<dbReference type="EMBL" id="SLWQ01000014">
    <property type="protein sequence ID" value="TCO36080.1"/>
    <property type="molecule type" value="Genomic_DNA"/>
</dbReference>
<keyword evidence="4" id="KW-0472">Membrane</keyword>
<dbReference type="InterPro" id="IPR039808">
    <property type="entry name" value="Cadherin"/>
</dbReference>
<keyword evidence="2" id="KW-0677">Repeat</keyword>